<protein>
    <submittedName>
        <fullName evidence="1">Uncharacterized protein</fullName>
    </submittedName>
</protein>
<dbReference type="Proteomes" id="UP000230353">
    <property type="component" value="Unassembled WGS sequence"/>
</dbReference>
<proteinExistence type="predicted"/>
<reference evidence="2" key="1">
    <citation type="submission" date="2017-09" db="EMBL/GenBank/DDBJ databases">
        <title>Depth-based differentiation of microbial function through sediment-hosted aquifers and enrichment of novel symbionts in the deep terrestrial subsurface.</title>
        <authorList>
            <person name="Probst A.J."/>
            <person name="Ladd B."/>
            <person name="Jarett J.K."/>
            <person name="Geller-Mcgrath D.E."/>
            <person name="Sieber C.M.K."/>
            <person name="Emerson J.B."/>
            <person name="Anantharaman K."/>
            <person name="Thomas B.C."/>
            <person name="Malmstrom R."/>
            <person name="Stieglmeier M."/>
            <person name="Klingl A."/>
            <person name="Woyke T."/>
            <person name="Ryan C.M."/>
            <person name="Banfield J.F."/>
        </authorList>
    </citation>
    <scope>NUCLEOTIDE SEQUENCE [LARGE SCALE GENOMIC DNA]</scope>
</reference>
<evidence type="ECO:0000313" key="1">
    <source>
        <dbReference type="EMBL" id="PIS13438.1"/>
    </source>
</evidence>
<organism evidence="1 2">
    <name type="scientific">Candidatus Tagabacteria bacterium CG09_land_8_20_14_0_10_41_14</name>
    <dbReference type="NCBI Taxonomy" id="1975021"/>
    <lineage>
        <taxon>Bacteria</taxon>
        <taxon>Candidatus Tagaibacteriota</taxon>
    </lineage>
</organism>
<evidence type="ECO:0000313" key="2">
    <source>
        <dbReference type="Proteomes" id="UP000230353"/>
    </source>
</evidence>
<comment type="caution">
    <text evidence="1">The sequence shown here is derived from an EMBL/GenBank/DDBJ whole genome shotgun (WGS) entry which is preliminary data.</text>
</comment>
<name>A0A2H0WN92_9BACT</name>
<gene>
    <name evidence="1" type="ORF">COT67_01730</name>
</gene>
<sequence length="96" mass="10767">MQEMPPEVYQCLENLVGADTMVKFKNGEAMPPKEIGDLMRECFEQNIPQILPPCEGEECGLPPKEMMQPKESTEPTSSIFDLLLGIVLAPILQIFQ</sequence>
<accession>A0A2H0WN92</accession>
<dbReference type="AlphaFoldDB" id="A0A2H0WN92"/>
<dbReference type="EMBL" id="PEZL01000024">
    <property type="protein sequence ID" value="PIS13438.1"/>
    <property type="molecule type" value="Genomic_DNA"/>
</dbReference>